<dbReference type="Gene3D" id="3.40.50.880">
    <property type="match status" value="1"/>
</dbReference>
<dbReference type="Pfam" id="PF07090">
    <property type="entry name" value="GATase1_like"/>
    <property type="match status" value="1"/>
</dbReference>
<evidence type="ECO:0000259" key="1">
    <source>
        <dbReference type="Pfam" id="PF07090"/>
    </source>
</evidence>
<dbReference type="SUPFAM" id="SSF52317">
    <property type="entry name" value="Class I glutamine amidotransferase-like"/>
    <property type="match status" value="1"/>
</dbReference>
<dbReference type="EMBL" id="BMOC01000004">
    <property type="protein sequence ID" value="GGJ01538.1"/>
    <property type="molecule type" value="Genomic_DNA"/>
</dbReference>
<dbReference type="Proteomes" id="UP000653099">
    <property type="component" value="Unassembled WGS sequence"/>
</dbReference>
<name>A0A830E8D0_9EURY</name>
<feature type="domain" description="Putative glutamine amidotransferase" evidence="1">
    <location>
        <begin position="2"/>
        <end position="88"/>
    </location>
</feature>
<evidence type="ECO:0000313" key="3">
    <source>
        <dbReference type="Proteomes" id="UP000653099"/>
    </source>
</evidence>
<dbReference type="InterPro" id="IPR029062">
    <property type="entry name" value="Class_I_gatase-like"/>
</dbReference>
<dbReference type="AlphaFoldDB" id="A0A830E8D0"/>
<dbReference type="InterPro" id="IPR010768">
    <property type="entry name" value="GATase1-like"/>
</dbReference>
<accession>A0A830E8D0</accession>
<sequence length="88" mass="9826">MFSNAEYTEAGDYLQAALETDGIETTYQLCHVAASEFPESREALESYDVVILSDIGYNTIVIPPETFSEGTRRANRLQILDEFVREGG</sequence>
<keyword evidence="3" id="KW-1185">Reference proteome</keyword>
<reference evidence="2" key="1">
    <citation type="journal article" date="2014" name="Int. J. Syst. Evol. Microbiol.">
        <title>Complete genome sequence of Corynebacterium casei LMG S-19264T (=DSM 44701T), isolated from a smear-ripened cheese.</title>
        <authorList>
            <consortium name="US DOE Joint Genome Institute (JGI-PGF)"/>
            <person name="Walter F."/>
            <person name="Albersmeier A."/>
            <person name="Kalinowski J."/>
            <person name="Ruckert C."/>
        </authorList>
    </citation>
    <scope>NUCLEOTIDE SEQUENCE</scope>
    <source>
        <strain evidence="2">JCM 14359</strain>
    </source>
</reference>
<comment type="caution">
    <text evidence="2">The sequence shown here is derived from an EMBL/GenBank/DDBJ whole genome shotgun (WGS) entry which is preliminary data.</text>
</comment>
<reference evidence="2" key="2">
    <citation type="submission" date="2020-09" db="EMBL/GenBank/DDBJ databases">
        <authorList>
            <person name="Sun Q."/>
            <person name="Ohkuma M."/>
        </authorList>
    </citation>
    <scope>NUCLEOTIDE SEQUENCE</scope>
    <source>
        <strain evidence="2">JCM 14359</strain>
    </source>
</reference>
<evidence type="ECO:0000313" key="2">
    <source>
        <dbReference type="EMBL" id="GGJ01538.1"/>
    </source>
</evidence>
<proteinExistence type="predicted"/>
<dbReference type="OrthoDB" id="346289at2157"/>
<gene>
    <name evidence="2" type="ORF">GCM10008995_09170</name>
</gene>
<protein>
    <recommendedName>
        <fullName evidence="1">Putative glutamine amidotransferase domain-containing protein</fullName>
    </recommendedName>
</protein>
<organism evidence="2 3">
    <name type="scientific">Halobellus salinus</name>
    <dbReference type="NCBI Taxonomy" id="931585"/>
    <lineage>
        <taxon>Archaea</taxon>
        <taxon>Methanobacteriati</taxon>
        <taxon>Methanobacteriota</taxon>
        <taxon>Stenosarchaea group</taxon>
        <taxon>Halobacteria</taxon>
        <taxon>Halobacteriales</taxon>
        <taxon>Haloferacaceae</taxon>
        <taxon>Halobellus</taxon>
    </lineage>
</organism>